<evidence type="ECO:0000256" key="5">
    <source>
        <dbReference type="ARBA" id="ARBA00022833"/>
    </source>
</evidence>
<feature type="domain" description="C2H2-type" evidence="12">
    <location>
        <begin position="354"/>
        <end position="376"/>
    </location>
</feature>
<evidence type="ECO:0000256" key="3">
    <source>
        <dbReference type="ARBA" id="ARBA00022737"/>
    </source>
</evidence>
<organism evidence="13 14">
    <name type="scientific">Galleria mellonella</name>
    <name type="common">Greater wax moth</name>
    <dbReference type="NCBI Taxonomy" id="7137"/>
    <lineage>
        <taxon>Eukaryota</taxon>
        <taxon>Metazoa</taxon>
        <taxon>Ecdysozoa</taxon>
        <taxon>Arthropoda</taxon>
        <taxon>Hexapoda</taxon>
        <taxon>Insecta</taxon>
        <taxon>Pterygota</taxon>
        <taxon>Neoptera</taxon>
        <taxon>Endopterygota</taxon>
        <taxon>Lepidoptera</taxon>
        <taxon>Glossata</taxon>
        <taxon>Ditrysia</taxon>
        <taxon>Pyraloidea</taxon>
        <taxon>Pyralidae</taxon>
        <taxon>Galleriinae</taxon>
        <taxon>Galleria</taxon>
    </lineage>
</organism>
<accession>A0A6J1WGS8</accession>
<name>A0A6J1WGS8_GALME</name>
<feature type="domain" description="C2H2-type" evidence="12">
    <location>
        <begin position="666"/>
        <end position="692"/>
    </location>
</feature>
<dbReference type="Proteomes" id="UP001652740">
    <property type="component" value="Unplaced"/>
</dbReference>
<feature type="domain" description="C2H2-type" evidence="12">
    <location>
        <begin position="727"/>
        <end position="755"/>
    </location>
</feature>
<dbReference type="SUPFAM" id="SSF57667">
    <property type="entry name" value="beta-beta-alpha zinc fingers"/>
    <property type="match status" value="4"/>
</dbReference>
<evidence type="ECO:0000256" key="6">
    <source>
        <dbReference type="ARBA" id="ARBA00023015"/>
    </source>
</evidence>
<feature type="domain" description="C2H2-type" evidence="12">
    <location>
        <begin position="638"/>
        <end position="665"/>
    </location>
</feature>
<reference evidence="14" key="1">
    <citation type="submission" date="2025-08" db="UniProtKB">
        <authorList>
            <consortium name="RefSeq"/>
        </authorList>
    </citation>
    <scope>IDENTIFICATION</scope>
    <source>
        <tissue evidence="14">Whole larvae</tissue>
    </source>
</reference>
<keyword evidence="9" id="KW-0539">Nucleus</keyword>
<keyword evidence="8" id="KW-0804">Transcription</keyword>
<evidence type="ECO:0000313" key="13">
    <source>
        <dbReference type="Proteomes" id="UP001652740"/>
    </source>
</evidence>
<feature type="domain" description="C2H2-type" evidence="12">
    <location>
        <begin position="611"/>
        <end position="633"/>
    </location>
</feature>
<feature type="region of interest" description="Disordered" evidence="11">
    <location>
        <begin position="173"/>
        <end position="198"/>
    </location>
</feature>
<keyword evidence="13" id="KW-1185">Reference proteome</keyword>
<evidence type="ECO:0000256" key="11">
    <source>
        <dbReference type="SAM" id="MobiDB-lite"/>
    </source>
</evidence>
<dbReference type="Gene3D" id="3.30.160.60">
    <property type="entry name" value="Classic Zinc Finger"/>
    <property type="match status" value="4"/>
</dbReference>
<sequence length="772" mass="89623">MESGTPLVDSDTIYPVLLIPRKCTTLETNCDASDNVFIDLNITSPDIEGNEMCLYSGFCNVKLIDNYDVSIHHVSSPDNSGSSSCIDIEQPPLIISEQGTGFPYNQSKVWIDPVRSPHVYNHYDTTETQEYSVCRKSHTSHITVEQHSTYITQNVFNYKESIQYSPTEDFEHKKFRKPHASETVTQQPSANQDGNNLNLYEDNEFECGVFLSQLSEEIMNEKENKAKDERKYIGLQSENGALKQLMSSDIQSASKQRKTILFLGHDSHCGQTIQKIAVNDPSLECSKVGNLNPANIKTDDVKVNRNQKKYQCDKCKQIFNQIAAFKQHMVGNHNIAKSLSMYDIENGTVSEVKFMCTECGKTLKSQEKFEIHCMGHGDPDLECNKCHKVFASKFTLRTHRKLHYRKYPCNFCYKTFSEVEDLKAHVAKIHFIFLCIHCNFTTKNYIELTEHEQLHSGQIVPNDSSETDRNDSFVNDICNETGNIVEPLEIENLKLENQLTASSKNFDEEIKKADSVIAKVISNKIFLLHSKKVRKHRRYNKSCDVCFKMFDRIGDLKRHLIEHVIRSTLAKTPVNKNGTLNIQCEVCQVETFTKIDRYKAHLREHAKLTLYKCTFCDKSFSDSSNFSKHKKIHGTTYLQCDLCQRKFNSKKMITQHMEYHNKHSPVQCQYCDKIFHFESMLNKHVKCAHSKEVCSRFKCRFCFQYFKTLKEKWDHEWTIHNVRKMIVDCLICDSKFRKYSELKRHCIITHDMDIPPAKKLLKKKRNKNQCWK</sequence>
<proteinExistence type="predicted"/>
<evidence type="ECO:0000259" key="12">
    <source>
        <dbReference type="PROSITE" id="PS50157"/>
    </source>
</evidence>
<dbReference type="KEGG" id="gmw:113513029"/>
<keyword evidence="2" id="KW-0479">Metal-binding</keyword>
<dbReference type="InterPro" id="IPR013087">
    <property type="entry name" value="Znf_C2H2_type"/>
</dbReference>
<feature type="compositionally biased region" description="Polar residues" evidence="11">
    <location>
        <begin position="182"/>
        <end position="198"/>
    </location>
</feature>
<dbReference type="PROSITE" id="PS00028">
    <property type="entry name" value="ZINC_FINGER_C2H2_1"/>
    <property type="match status" value="10"/>
</dbReference>
<evidence type="ECO:0000313" key="14">
    <source>
        <dbReference type="RefSeq" id="XP_026752816.2"/>
    </source>
</evidence>
<keyword evidence="7" id="KW-0238">DNA-binding</keyword>
<evidence type="ECO:0000256" key="10">
    <source>
        <dbReference type="PROSITE-ProRule" id="PRU00042"/>
    </source>
</evidence>
<gene>
    <name evidence="14" type="primary">LOC113513029</name>
</gene>
<keyword evidence="3" id="KW-0677">Repeat</keyword>
<feature type="domain" description="C2H2-type" evidence="12">
    <location>
        <begin position="381"/>
        <end position="408"/>
    </location>
</feature>
<comment type="subcellular location">
    <subcellularLocation>
        <location evidence="1">Nucleus</location>
    </subcellularLocation>
</comment>
<dbReference type="OrthoDB" id="6105938at2759"/>
<dbReference type="GO" id="GO:0000981">
    <property type="term" value="F:DNA-binding transcription factor activity, RNA polymerase II-specific"/>
    <property type="evidence" value="ECO:0007669"/>
    <property type="project" value="TreeGrafter"/>
</dbReference>
<keyword evidence="6" id="KW-0805">Transcription regulation</keyword>
<dbReference type="PROSITE" id="PS50157">
    <property type="entry name" value="ZINC_FINGER_C2H2_2"/>
    <property type="match status" value="8"/>
</dbReference>
<evidence type="ECO:0000256" key="1">
    <source>
        <dbReference type="ARBA" id="ARBA00004123"/>
    </source>
</evidence>
<dbReference type="GO" id="GO:0000977">
    <property type="term" value="F:RNA polymerase II transcription regulatory region sequence-specific DNA binding"/>
    <property type="evidence" value="ECO:0007669"/>
    <property type="project" value="TreeGrafter"/>
</dbReference>
<dbReference type="InParanoid" id="A0A6J1WGS8"/>
<feature type="domain" description="C2H2-type" evidence="12">
    <location>
        <begin position="310"/>
        <end position="338"/>
    </location>
</feature>
<dbReference type="InterPro" id="IPR036236">
    <property type="entry name" value="Znf_C2H2_sf"/>
</dbReference>
<dbReference type="SMART" id="SM00355">
    <property type="entry name" value="ZnF_C2H2"/>
    <property type="match status" value="12"/>
</dbReference>
<keyword evidence="5" id="KW-0862">Zinc</keyword>
<dbReference type="Pfam" id="PF00096">
    <property type="entry name" value="zf-C2H2"/>
    <property type="match status" value="2"/>
</dbReference>
<dbReference type="PANTHER" id="PTHR24379">
    <property type="entry name" value="KRAB AND ZINC FINGER DOMAIN-CONTAINING"/>
    <property type="match status" value="1"/>
</dbReference>
<evidence type="ECO:0000256" key="2">
    <source>
        <dbReference type="ARBA" id="ARBA00022723"/>
    </source>
</evidence>
<dbReference type="RefSeq" id="XP_026752816.2">
    <property type="nucleotide sequence ID" value="XM_026897015.3"/>
</dbReference>
<dbReference type="GeneID" id="113513029"/>
<evidence type="ECO:0000256" key="8">
    <source>
        <dbReference type="ARBA" id="ARBA00023163"/>
    </source>
</evidence>
<protein>
    <submittedName>
        <fullName evidence="14">Zinc finger protein 678-like</fullName>
    </submittedName>
</protein>
<keyword evidence="4 10" id="KW-0863">Zinc-finger</keyword>
<dbReference type="FunFam" id="3.30.160.60:FF:000325">
    <property type="entry name" value="ZFP90 zinc finger protein"/>
    <property type="match status" value="1"/>
</dbReference>
<dbReference type="AlphaFoldDB" id="A0A6J1WGS8"/>
<dbReference type="GO" id="GO:0008270">
    <property type="term" value="F:zinc ion binding"/>
    <property type="evidence" value="ECO:0007669"/>
    <property type="project" value="UniProtKB-KW"/>
</dbReference>
<dbReference type="PANTHER" id="PTHR24379:SF121">
    <property type="entry name" value="C2H2-TYPE DOMAIN-CONTAINING PROTEIN"/>
    <property type="match status" value="1"/>
</dbReference>
<evidence type="ECO:0000256" key="7">
    <source>
        <dbReference type="ARBA" id="ARBA00023125"/>
    </source>
</evidence>
<feature type="domain" description="C2H2-type" evidence="12">
    <location>
        <begin position="407"/>
        <end position="430"/>
    </location>
</feature>
<evidence type="ECO:0000256" key="9">
    <source>
        <dbReference type="ARBA" id="ARBA00023242"/>
    </source>
</evidence>
<evidence type="ECO:0000256" key="4">
    <source>
        <dbReference type="ARBA" id="ARBA00022771"/>
    </source>
</evidence>
<dbReference type="GO" id="GO:0005634">
    <property type="term" value="C:nucleus"/>
    <property type="evidence" value="ECO:0007669"/>
    <property type="project" value="UniProtKB-SubCell"/>
</dbReference>